<protein>
    <submittedName>
        <fullName evidence="1">Uncharacterized protein</fullName>
    </submittedName>
</protein>
<dbReference type="EMBL" id="CP011509">
    <property type="protein sequence ID" value="AKJ03231.1"/>
    <property type="molecule type" value="Genomic_DNA"/>
</dbReference>
<name>A0AAC8Q9V0_9BACT</name>
<proteinExistence type="predicted"/>
<sequence length="94" mass="10898">MHAHVGEARSEECLQVPPECLWQWPSRDCRLSGWNPSSWRRCFETPPCFSRIHLESPRRRRDGNACHWGGIVSPGTAAKKHVPWRVTHPTWVVC</sequence>
<dbReference type="AlphaFoldDB" id="A0AAC8Q9V0"/>
<reference evidence="1 2" key="1">
    <citation type="submission" date="2015-05" db="EMBL/GenBank/DDBJ databases">
        <title>Genome assembly of Archangium gephyra DSM 2261.</title>
        <authorList>
            <person name="Sharma G."/>
            <person name="Subramanian S."/>
        </authorList>
    </citation>
    <scope>NUCLEOTIDE SEQUENCE [LARGE SCALE GENOMIC DNA]</scope>
    <source>
        <strain evidence="1 2">DSM 2261</strain>
    </source>
</reference>
<evidence type="ECO:0000313" key="1">
    <source>
        <dbReference type="EMBL" id="AKJ03231.1"/>
    </source>
</evidence>
<accession>A0AAC8Q9V0</accession>
<dbReference type="KEGG" id="age:AA314_04857"/>
<organism evidence="1 2">
    <name type="scientific">Archangium gephyra</name>
    <dbReference type="NCBI Taxonomy" id="48"/>
    <lineage>
        <taxon>Bacteria</taxon>
        <taxon>Pseudomonadati</taxon>
        <taxon>Myxococcota</taxon>
        <taxon>Myxococcia</taxon>
        <taxon>Myxococcales</taxon>
        <taxon>Cystobacterineae</taxon>
        <taxon>Archangiaceae</taxon>
        <taxon>Archangium</taxon>
    </lineage>
</organism>
<dbReference type="Proteomes" id="UP000035579">
    <property type="component" value="Chromosome"/>
</dbReference>
<gene>
    <name evidence="1" type="ORF">AA314_04857</name>
</gene>
<evidence type="ECO:0000313" key="2">
    <source>
        <dbReference type="Proteomes" id="UP000035579"/>
    </source>
</evidence>